<dbReference type="InterPro" id="IPR032783">
    <property type="entry name" value="AraC_lig"/>
</dbReference>
<reference evidence="3" key="1">
    <citation type="submission" date="2021-05" db="EMBL/GenBank/DDBJ databases">
        <authorList>
            <person name="Arsene-Ploetze F."/>
        </authorList>
    </citation>
    <scope>NUCLEOTIDE SEQUENCE</scope>
    <source>
        <strain evidence="3">DSM 42138</strain>
    </source>
</reference>
<keyword evidence="4" id="KW-1185">Reference proteome</keyword>
<name>A0A9W4DII4_9ACTN</name>
<sequence>MGGLDELATDCRGQAVRQFRTGAAVALSVGDVVCLPHGCGHALADSPATSLTGAPSASLREIAPSADEGEGATTVLLCGAYTIDRTRPHPLF</sequence>
<proteinExistence type="predicted"/>
<evidence type="ECO:0000259" key="2">
    <source>
        <dbReference type="Pfam" id="PF12852"/>
    </source>
</evidence>
<keyword evidence="1" id="KW-0238">DNA-binding</keyword>
<evidence type="ECO:0000256" key="1">
    <source>
        <dbReference type="ARBA" id="ARBA00023125"/>
    </source>
</evidence>
<organism evidence="3 4">
    <name type="scientific">Actinacidiphila cocklensis</name>
    <dbReference type="NCBI Taxonomy" id="887465"/>
    <lineage>
        <taxon>Bacteria</taxon>
        <taxon>Bacillati</taxon>
        <taxon>Actinomycetota</taxon>
        <taxon>Actinomycetes</taxon>
        <taxon>Kitasatosporales</taxon>
        <taxon>Streptomycetaceae</taxon>
        <taxon>Actinacidiphila</taxon>
    </lineage>
</organism>
<dbReference type="AlphaFoldDB" id="A0A9W4DII4"/>
<dbReference type="Pfam" id="PF12852">
    <property type="entry name" value="Cupin_6"/>
    <property type="match status" value="1"/>
</dbReference>
<dbReference type="GO" id="GO:0003677">
    <property type="term" value="F:DNA binding"/>
    <property type="evidence" value="ECO:0007669"/>
    <property type="project" value="UniProtKB-KW"/>
</dbReference>
<comment type="caution">
    <text evidence="3">The sequence shown here is derived from an EMBL/GenBank/DDBJ whole genome shotgun (WGS) entry which is preliminary data.</text>
</comment>
<feature type="domain" description="AraC-type transcription regulator ligand-binding" evidence="2">
    <location>
        <begin position="13"/>
        <end position="92"/>
    </location>
</feature>
<evidence type="ECO:0000313" key="3">
    <source>
        <dbReference type="EMBL" id="CAG6391996.1"/>
    </source>
</evidence>
<dbReference type="Proteomes" id="UP001152519">
    <property type="component" value="Unassembled WGS sequence"/>
</dbReference>
<dbReference type="EMBL" id="CAJSLV010000042">
    <property type="protein sequence ID" value="CAG6391996.1"/>
    <property type="molecule type" value="Genomic_DNA"/>
</dbReference>
<accession>A0A9W4DII4</accession>
<protein>
    <recommendedName>
        <fullName evidence="2">AraC-type transcription regulator ligand-binding domain-containing protein</fullName>
    </recommendedName>
</protein>
<gene>
    <name evidence="3" type="ORF">SCOCK_140195</name>
</gene>
<evidence type="ECO:0000313" key="4">
    <source>
        <dbReference type="Proteomes" id="UP001152519"/>
    </source>
</evidence>